<feature type="domain" description="FAD-binding PCMH-type" evidence="25">
    <location>
        <begin position="230"/>
        <end position="409"/>
    </location>
</feature>
<dbReference type="GO" id="GO:0005886">
    <property type="term" value="C:plasma membrane"/>
    <property type="evidence" value="ECO:0007669"/>
    <property type="project" value="UniProtKB-SubCell"/>
</dbReference>
<dbReference type="GO" id="GO:0016491">
    <property type="term" value="F:oxidoreductase activity"/>
    <property type="evidence" value="ECO:0007669"/>
    <property type="project" value="UniProtKB-KW"/>
</dbReference>
<dbReference type="RefSeq" id="XP_026741918.1">
    <property type="nucleotide sequence ID" value="XM_026886117.1"/>
</dbReference>
<comment type="similarity">
    <text evidence="6">Belongs to the CD36 family.</text>
</comment>
<keyword evidence="22" id="KW-0325">Glycoprotein</keyword>
<evidence type="ECO:0000256" key="12">
    <source>
        <dbReference type="ARBA" id="ARBA00022714"/>
    </source>
</evidence>
<dbReference type="FunFam" id="3.90.1170.50:FF:000003">
    <property type="entry name" value="Aldehyde oxidase"/>
    <property type="match status" value="1"/>
</dbReference>
<dbReference type="InterPro" id="IPR016208">
    <property type="entry name" value="Ald_Oxase/xanthine_DH-like"/>
</dbReference>
<dbReference type="InterPro" id="IPR000674">
    <property type="entry name" value="Ald_Oxase/Xan_DH_a/b"/>
</dbReference>
<dbReference type="KEGG" id="tnl:113503973"/>
<keyword evidence="9" id="KW-0500">Molybdenum</keyword>
<keyword evidence="13" id="KW-0479">Metal-binding</keyword>
<evidence type="ECO:0000256" key="16">
    <source>
        <dbReference type="ARBA" id="ARBA00023002"/>
    </source>
</evidence>
<dbReference type="OrthoDB" id="8300278at2759"/>
<evidence type="ECO:0000256" key="19">
    <source>
        <dbReference type="ARBA" id="ARBA00023027"/>
    </source>
</evidence>
<organism evidence="26 27">
    <name type="scientific">Trichoplusia ni</name>
    <name type="common">Cabbage looper</name>
    <dbReference type="NCBI Taxonomy" id="7111"/>
    <lineage>
        <taxon>Eukaryota</taxon>
        <taxon>Metazoa</taxon>
        <taxon>Ecdysozoa</taxon>
        <taxon>Arthropoda</taxon>
        <taxon>Hexapoda</taxon>
        <taxon>Insecta</taxon>
        <taxon>Pterygota</taxon>
        <taxon>Neoptera</taxon>
        <taxon>Endopterygota</taxon>
        <taxon>Lepidoptera</taxon>
        <taxon>Glossata</taxon>
        <taxon>Ditrysia</taxon>
        <taxon>Noctuoidea</taxon>
        <taxon>Noctuidae</taxon>
        <taxon>Plusiinae</taxon>
        <taxon>Trichoplusia</taxon>
    </lineage>
</organism>
<dbReference type="Pfam" id="PF01315">
    <property type="entry name" value="Ald_Xan_dh_C"/>
    <property type="match status" value="1"/>
</dbReference>
<dbReference type="Pfam" id="PF00941">
    <property type="entry name" value="FAD_binding_5"/>
    <property type="match status" value="1"/>
</dbReference>
<dbReference type="SMART" id="SM01008">
    <property type="entry name" value="Ald_Xan_dh_C"/>
    <property type="match status" value="1"/>
</dbReference>
<sequence>MAKIVFKINGRQYAADGRFGPDVSLNEYIRTVAELRGTKAMCHEGGCGACVVAVRAALPPTNEVKLFSVNSCLVSVLSCHGWEVITVEGIGNKIKGYHELQGRLAKFNGTQCGFCTPGWIMNMYSIYEAKKDNLTMKEIENSFASNLCRCTGYRPIVEAFKTFANNTDEKLKTTLLDLEDLDLFKCCGVKCDKNCKHKTKNLDQSGSKVETHRSDEWCVIEKSFNKMIVVDCGKRKWFKTYTLEDVFKVLRKSSDYKLIAGNTGQGVYHVTDYPPNLIDIFNVVELKGHTLDVNLIIGAGMPLSEMMELFIGISEKNEDFQYLKVLYDHLDLVAHIPVRNIGTVGGNLYLKYLNNDFQSDLFLLFETVGGMITVAEAVGVTKVMSLTNFLKTDMKQKIIVNVMLPPLAANNKIKTYKIMPRSQNAHAVVNAGFLFKFKPNSNLLEKATIVYGSISPKFVHAKKTEDILVGKDPFTNETLQLAVKVLYKEVKPEEAPPEPSAAYRKMLAVTLFYKAIISLCPEDKIDPKLISGGEAIKRHASTGTQTYDTDKSVWPLNQPIPKLEGLLQCSGEASFANDLSKEPDEVFAAFVTADERPGSIIEDFDTTEAFKIPGVIAFYSAKDIPGDNTFTPTNCPLIRVNEELLCSKQTKFYGDPVGIIVANREKTANKAAKLVKIKYASISKEKPLLNIDDVLNSSEKDKRVTNDRIVNPEDVGNDVKYIIDGEYKLGSQHHFYMEPQTCVVRPTEDGLEVFSSTQWLDLTNVAIAQCLNVPVNSIQVIIRRVGGSYGGKITRSCQISCAAALVAHLQGKTCRFIMPMETMLKIIGKRLPTSCNFEVGVNEGGEIQYLKNVFYQDNGCSANETISSITVNHFFNCYDRRRWYVEANSVATDTPSNTWCRAPSSNEGIAMIEYVMEKIAHKIGKDPLEVKYVNMAKEDNPLPDLIDHLKRDSNYDERLEEVQKFNSDNRWRKRALKIMPMTYELFYIGPYNSLISIYHADGSVMITHGGIEMGQGINTKAAQVCAFVLGIPLEKISVKPSSSFTSPNSITTGASIGSESVVFATMKACEILLERLAPVKEMLPKSSWEDIVEAAYKLGVDLQASYLCSAKDNLKAYDIYGVCALEVEVDILSGNHDVRRVDLLEDTGRSLSPKIDVGQIEGAFVMGLGYWTSEKIIYDPETGKLLTDRTWNYKPPGIKDIPADFRVYFRRNAKNKFGVLQSKATGEPALCLASVLTHALRDAIRSAHLDAGYDDTWVDIQLVSIMLMPKELKYAAIAGGVALFGLIFGWVLFPTILKSQLKKFFKEMALSKKTDVRQMWEKIPFALNFKVYLFNYTNAEEVQKGAIPIVKEVGPYHFDEWKEKIDIEDHEEDDTITYKKRDVFYFNQELSGPGLTGEETIVMPHVFMLGIGITIHRDKPSMLNMIGKAINGIFDNPPDVFLRVKALDILFRGMIINCARTEFAPKATCTALKKEEVSGLVVEPNNQFRFSLFGTRNNTIDPHVITVRRGITNVMDVGKVIAIDGNTEQKVWRDTCNEFQGTDGTVFPPFLQETDRIESFSTDLCRTFKPWYQKKTSYKGIKTNRYIANIGDFVNDPELQCYCPSIDKCPPKGLMDVNPCLKAPMYVSMPHFLDADPALLQNVKGLNPDVNEHGIEIDYEPITGTPMVAKQRIQFNIQLLKTEKLDLFKELPGTIVPLFWIDEVISIVLFQLSKC</sequence>
<dbReference type="FunFam" id="3.30.365.10:FF:000008">
    <property type="entry name" value="Aldehyde oxidase1"/>
    <property type="match status" value="1"/>
</dbReference>
<dbReference type="SMART" id="SM01092">
    <property type="entry name" value="CO_deh_flav_C"/>
    <property type="match status" value="1"/>
</dbReference>
<evidence type="ECO:0000256" key="13">
    <source>
        <dbReference type="ARBA" id="ARBA00022723"/>
    </source>
</evidence>
<dbReference type="Pfam" id="PF01799">
    <property type="entry name" value="Fer2_2"/>
    <property type="match status" value="1"/>
</dbReference>
<dbReference type="SUPFAM" id="SSF47741">
    <property type="entry name" value="CO dehydrogenase ISP C-domain like"/>
    <property type="match status" value="1"/>
</dbReference>
<dbReference type="InterPro" id="IPR046867">
    <property type="entry name" value="AldOxase/xan_DH_MoCoBD2"/>
</dbReference>
<evidence type="ECO:0000256" key="9">
    <source>
        <dbReference type="ARBA" id="ARBA00022505"/>
    </source>
</evidence>
<evidence type="ECO:0000256" key="8">
    <source>
        <dbReference type="ARBA" id="ARBA00022475"/>
    </source>
</evidence>
<comment type="subcellular location">
    <subcellularLocation>
        <location evidence="3">Cell membrane</location>
    </subcellularLocation>
    <subcellularLocation>
        <location evidence="4">Peroxisome</location>
    </subcellularLocation>
</comment>
<dbReference type="InterPro" id="IPR036683">
    <property type="entry name" value="CO_DH_flav_C_dom_sf"/>
</dbReference>
<dbReference type="InterPro" id="IPR012675">
    <property type="entry name" value="Beta-grasp_dom_sf"/>
</dbReference>
<dbReference type="GO" id="GO:0071949">
    <property type="term" value="F:FAD binding"/>
    <property type="evidence" value="ECO:0007669"/>
    <property type="project" value="InterPro"/>
</dbReference>
<keyword evidence="19" id="KW-0520">NAD</keyword>
<evidence type="ECO:0000256" key="18">
    <source>
        <dbReference type="ARBA" id="ARBA00023014"/>
    </source>
</evidence>
<comment type="cofactor">
    <cofactor evidence="1">
        <name>Mo-molybdopterin</name>
        <dbReference type="ChEBI" id="CHEBI:71302"/>
    </cofactor>
</comment>
<dbReference type="SUPFAM" id="SSF56003">
    <property type="entry name" value="Molybdenum cofactor-binding domain"/>
    <property type="match status" value="1"/>
</dbReference>
<evidence type="ECO:0000256" key="15">
    <source>
        <dbReference type="ARBA" id="ARBA00022989"/>
    </source>
</evidence>
<dbReference type="InterPro" id="IPR008274">
    <property type="entry name" value="AldOxase/xan_DH_MoCoBD1"/>
</dbReference>
<proteinExistence type="inferred from homology"/>
<dbReference type="FunCoup" id="A0A7E5WMG6">
    <property type="interactions" value="223"/>
</dbReference>
<dbReference type="InterPro" id="IPR037165">
    <property type="entry name" value="AldOxase/xan_DH_Mopterin-bd_sf"/>
</dbReference>
<keyword evidence="21" id="KW-0576">Peroxisome</keyword>
<evidence type="ECO:0000256" key="6">
    <source>
        <dbReference type="ARBA" id="ARBA00010532"/>
    </source>
</evidence>
<dbReference type="Pfam" id="PF03450">
    <property type="entry name" value="CO_deh_flav_C"/>
    <property type="match status" value="1"/>
</dbReference>
<dbReference type="InterPro" id="IPR006058">
    <property type="entry name" value="2Fe2S_fd_BS"/>
</dbReference>
<dbReference type="InterPro" id="IPR002346">
    <property type="entry name" value="Mopterin_DH_FAD-bd"/>
</dbReference>
<evidence type="ECO:0000256" key="24">
    <source>
        <dbReference type="SAM" id="Phobius"/>
    </source>
</evidence>
<dbReference type="FunFam" id="3.30.390.50:FF:000003">
    <property type="entry name" value="Aldehyde oxidase1"/>
    <property type="match status" value="1"/>
</dbReference>
<evidence type="ECO:0000259" key="25">
    <source>
        <dbReference type="PROSITE" id="PS51387"/>
    </source>
</evidence>
<dbReference type="GO" id="GO:0005777">
    <property type="term" value="C:peroxisome"/>
    <property type="evidence" value="ECO:0007669"/>
    <property type="project" value="UniProtKB-SubCell"/>
</dbReference>
<keyword evidence="26" id="KW-1185">Reference proteome</keyword>
<dbReference type="PROSITE" id="PS00197">
    <property type="entry name" value="2FE2S_FER_1"/>
    <property type="match status" value="1"/>
</dbReference>
<evidence type="ECO:0000256" key="17">
    <source>
        <dbReference type="ARBA" id="ARBA00023004"/>
    </source>
</evidence>
<evidence type="ECO:0000256" key="4">
    <source>
        <dbReference type="ARBA" id="ARBA00004275"/>
    </source>
</evidence>
<dbReference type="Gene3D" id="3.30.465.10">
    <property type="match status" value="1"/>
</dbReference>
<dbReference type="SUPFAM" id="SSF54292">
    <property type="entry name" value="2Fe-2S ferredoxin-like"/>
    <property type="match status" value="1"/>
</dbReference>
<keyword evidence="10" id="KW-0285">Flavoprotein</keyword>
<evidence type="ECO:0000256" key="11">
    <source>
        <dbReference type="ARBA" id="ARBA00022692"/>
    </source>
</evidence>
<dbReference type="Proteomes" id="UP000322000">
    <property type="component" value="Chromosome 20"/>
</dbReference>
<keyword evidence="12" id="KW-0001">2Fe-2S</keyword>
<evidence type="ECO:0000313" key="27">
    <source>
        <dbReference type="RefSeq" id="XP_026741918.1"/>
    </source>
</evidence>
<comment type="cofactor">
    <cofactor evidence="23">
        <name>[2Fe-2S] cluster</name>
        <dbReference type="ChEBI" id="CHEBI:190135"/>
    </cofactor>
</comment>
<dbReference type="Pfam" id="PF02738">
    <property type="entry name" value="MoCoBD_1"/>
    <property type="match status" value="1"/>
</dbReference>
<evidence type="ECO:0000256" key="3">
    <source>
        <dbReference type="ARBA" id="ARBA00004236"/>
    </source>
</evidence>
<dbReference type="Gene3D" id="3.10.20.30">
    <property type="match status" value="1"/>
</dbReference>
<reference evidence="27" key="1">
    <citation type="submission" date="2025-08" db="UniProtKB">
        <authorList>
            <consortium name="RefSeq"/>
        </authorList>
    </citation>
    <scope>IDENTIFICATION</scope>
</reference>
<dbReference type="InterPro" id="IPR002159">
    <property type="entry name" value="CD36_fam"/>
</dbReference>
<evidence type="ECO:0000313" key="26">
    <source>
        <dbReference type="Proteomes" id="UP000322000"/>
    </source>
</evidence>
<accession>A0A7E5WMG6</accession>
<dbReference type="PROSITE" id="PS51387">
    <property type="entry name" value="FAD_PCMH"/>
    <property type="match status" value="1"/>
</dbReference>
<keyword evidence="18" id="KW-0411">Iron-sulfur</keyword>
<dbReference type="InterPro" id="IPR036856">
    <property type="entry name" value="Ald_Oxase/Xan_DH_a/b_sf"/>
</dbReference>
<keyword evidence="15 24" id="KW-1133">Transmembrane helix</keyword>
<dbReference type="PANTHER" id="PTHR11908">
    <property type="entry name" value="XANTHINE DEHYDROGENASE"/>
    <property type="match status" value="1"/>
</dbReference>
<dbReference type="SUPFAM" id="SSF56176">
    <property type="entry name" value="FAD-binding/transporter-associated domain-like"/>
    <property type="match status" value="1"/>
</dbReference>
<dbReference type="FunFam" id="3.10.20.30:FF:000012">
    <property type="entry name" value="Xanthine dehydrogenase/oxidase"/>
    <property type="match status" value="1"/>
</dbReference>
<name>A0A7E5WMG6_TRINI</name>
<keyword evidence="11 24" id="KW-0812">Transmembrane</keyword>
<comment type="subunit">
    <text evidence="7">Homodimer.</text>
</comment>
<dbReference type="GO" id="GO:0005506">
    <property type="term" value="F:iron ion binding"/>
    <property type="evidence" value="ECO:0007669"/>
    <property type="project" value="InterPro"/>
</dbReference>
<evidence type="ECO:0000256" key="23">
    <source>
        <dbReference type="ARBA" id="ARBA00034078"/>
    </source>
</evidence>
<dbReference type="Pfam" id="PF20256">
    <property type="entry name" value="MoCoBD_2"/>
    <property type="match status" value="1"/>
</dbReference>
<evidence type="ECO:0000256" key="20">
    <source>
        <dbReference type="ARBA" id="ARBA00023136"/>
    </source>
</evidence>
<dbReference type="InterPro" id="IPR036318">
    <property type="entry name" value="FAD-bd_PCMH-like_sf"/>
</dbReference>
<dbReference type="GO" id="GO:0051537">
    <property type="term" value="F:2 iron, 2 sulfur cluster binding"/>
    <property type="evidence" value="ECO:0007669"/>
    <property type="project" value="UniProtKB-KW"/>
</dbReference>
<evidence type="ECO:0000256" key="21">
    <source>
        <dbReference type="ARBA" id="ARBA00023140"/>
    </source>
</evidence>
<dbReference type="InterPro" id="IPR002888">
    <property type="entry name" value="2Fe-2S-bd"/>
</dbReference>
<dbReference type="Gene3D" id="3.30.365.10">
    <property type="entry name" value="Aldehyde oxidase/xanthine dehydrogenase, molybdopterin binding domain"/>
    <property type="match status" value="4"/>
</dbReference>
<evidence type="ECO:0000256" key="5">
    <source>
        <dbReference type="ARBA" id="ARBA00006849"/>
    </source>
</evidence>
<dbReference type="InterPro" id="IPR016169">
    <property type="entry name" value="FAD-bd_PCMH_sub2"/>
</dbReference>
<dbReference type="PRINTS" id="PR01609">
    <property type="entry name" value="CD36FAMILY"/>
</dbReference>
<keyword evidence="8" id="KW-1003">Cell membrane</keyword>
<dbReference type="InterPro" id="IPR036010">
    <property type="entry name" value="2Fe-2S_ferredoxin-like_sf"/>
</dbReference>
<dbReference type="SUPFAM" id="SSF55447">
    <property type="entry name" value="CO dehydrogenase flavoprotein C-terminal domain-like"/>
    <property type="match status" value="1"/>
</dbReference>
<evidence type="ECO:0000256" key="14">
    <source>
        <dbReference type="ARBA" id="ARBA00022827"/>
    </source>
</evidence>
<evidence type="ECO:0000256" key="22">
    <source>
        <dbReference type="ARBA" id="ARBA00023180"/>
    </source>
</evidence>
<keyword evidence="17" id="KW-0408">Iron</keyword>
<keyword evidence="16" id="KW-0560">Oxidoreductase</keyword>
<keyword evidence="20 24" id="KW-0472">Membrane</keyword>
<feature type="transmembrane region" description="Helical" evidence="24">
    <location>
        <begin position="1274"/>
        <end position="1297"/>
    </location>
</feature>
<dbReference type="FunFam" id="3.30.365.10:FF:000001">
    <property type="entry name" value="Xanthine dehydrogenase oxidase"/>
    <property type="match status" value="1"/>
</dbReference>
<gene>
    <name evidence="27" type="primary">LOC113503973</name>
</gene>
<dbReference type="Gene3D" id="3.30.390.50">
    <property type="entry name" value="CO dehydrogenase flavoprotein, C-terminal domain"/>
    <property type="match status" value="1"/>
</dbReference>
<dbReference type="Gene3D" id="1.10.150.120">
    <property type="entry name" value="[2Fe-2S]-binding domain"/>
    <property type="match status" value="1"/>
</dbReference>
<keyword evidence="14" id="KW-0274">FAD</keyword>
<dbReference type="InterPro" id="IPR036884">
    <property type="entry name" value="2Fe-2S-bd_dom_sf"/>
</dbReference>
<dbReference type="Pfam" id="PF01130">
    <property type="entry name" value="CD36"/>
    <property type="match status" value="1"/>
</dbReference>
<dbReference type="GeneID" id="113503973"/>
<evidence type="ECO:0000256" key="2">
    <source>
        <dbReference type="ARBA" id="ARBA00001974"/>
    </source>
</evidence>
<dbReference type="PANTHER" id="PTHR11908:SF132">
    <property type="entry name" value="ALDEHYDE OXIDASE 1-RELATED"/>
    <property type="match status" value="1"/>
</dbReference>
<dbReference type="InParanoid" id="A0A7E5WMG6"/>
<evidence type="ECO:0000256" key="7">
    <source>
        <dbReference type="ARBA" id="ARBA00011738"/>
    </source>
</evidence>
<comment type="cofactor">
    <cofactor evidence="2">
        <name>FAD</name>
        <dbReference type="ChEBI" id="CHEBI:57692"/>
    </cofactor>
</comment>
<evidence type="ECO:0000256" key="1">
    <source>
        <dbReference type="ARBA" id="ARBA00001924"/>
    </source>
</evidence>
<protein>
    <submittedName>
        <fullName evidence="27">Xanthine dehydrogenase-like</fullName>
    </submittedName>
</protein>
<dbReference type="InterPro" id="IPR005107">
    <property type="entry name" value="CO_DH_flav_C"/>
</dbReference>
<dbReference type="Gene3D" id="3.90.1170.50">
    <property type="entry name" value="Aldehyde oxidase/xanthine dehydrogenase, a/b hammerhead"/>
    <property type="match status" value="1"/>
</dbReference>
<evidence type="ECO:0000256" key="10">
    <source>
        <dbReference type="ARBA" id="ARBA00022630"/>
    </source>
</evidence>
<comment type="similarity">
    <text evidence="5">Belongs to the xanthine dehydrogenase family.</text>
</comment>
<dbReference type="InterPro" id="IPR016166">
    <property type="entry name" value="FAD-bd_PCMH"/>
</dbReference>
<dbReference type="SUPFAM" id="SSF54665">
    <property type="entry name" value="CO dehydrogenase molybdoprotein N-domain-like"/>
    <property type="match status" value="1"/>
</dbReference>